<name>A0A426Z3B7_ENSVE</name>
<feature type="compositionally biased region" description="Acidic residues" evidence="1">
    <location>
        <begin position="175"/>
        <end position="185"/>
    </location>
</feature>
<accession>A0A426Z3B7</accession>
<dbReference type="AlphaFoldDB" id="A0A426Z3B7"/>
<feature type="region of interest" description="Disordered" evidence="1">
    <location>
        <begin position="157"/>
        <end position="185"/>
    </location>
</feature>
<protein>
    <submittedName>
        <fullName evidence="2">Uncharacterized protein</fullName>
    </submittedName>
</protein>
<evidence type="ECO:0000256" key="1">
    <source>
        <dbReference type="SAM" id="MobiDB-lite"/>
    </source>
</evidence>
<dbReference type="EMBL" id="AMZH03008657">
    <property type="protein sequence ID" value="RRT58485.1"/>
    <property type="molecule type" value="Genomic_DNA"/>
</dbReference>
<evidence type="ECO:0000313" key="2">
    <source>
        <dbReference type="EMBL" id="RRT58485.1"/>
    </source>
</evidence>
<gene>
    <name evidence="2" type="ORF">B296_00030490</name>
</gene>
<proteinExistence type="predicted"/>
<organism evidence="2 3">
    <name type="scientific">Ensete ventricosum</name>
    <name type="common">Abyssinian banana</name>
    <name type="synonym">Musa ensete</name>
    <dbReference type="NCBI Taxonomy" id="4639"/>
    <lineage>
        <taxon>Eukaryota</taxon>
        <taxon>Viridiplantae</taxon>
        <taxon>Streptophyta</taxon>
        <taxon>Embryophyta</taxon>
        <taxon>Tracheophyta</taxon>
        <taxon>Spermatophyta</taxon>
        <taxon>Magnoliopsida</taxon>
        <taxon>Liliopsida</taxon>
        <taxon>Zingiberales</taxon>
        <taxon>Musaceae</taxon>
        <taxon>Ensete</taxon>
    </lineage>
</organism>
<evidence type="ECO:0000313" key="3">
    <source>
        <dbReference type="Proteomes" id="UP000287651"/>
    </source>
</evidence>
<sequence length="214" mass="23666">MESRGDASYAAATEVGWYILGENQEHVGPYALSELQVLDMLNDLLWQNILQMDISQKTPFCGLRGGVSGRPYPQYRSYMLGCPSRNLMVLLQVNKISNYSLQCAVDSVSHFLALYADLPDEDDDFAKWQKEVQEAEAVAEALKHGTTTSVLAEGGEGLQEGAGLGADDQPTTPPDGEEEFTDDDGSTYKWDRALRKWVPQVSALTLQFPHAINF</sequence>
<reference evidence="2 3" key="1">
    <citation type="journal article" date="2014" name="Agronomy (Basel)">
        <title>A Draft Genome Sequence for Ensete ventricosum, the Drought-Tolerant Tree Against Hunger.</title>
        <authorList>
            <person name="Harrison J."/>
            <person name="Moore K.A."/>
            <person name="Paszkiewicz K."/>
            <person name="Jones T."/>
            <person name="Grant M."/>
            <person name="Ambacheew D."/>
            <person name="Muzemil S."/>
            <person name="Studholme D.J."/>
        </authorList>
    </citation>
    <scope>NUCLEOTIDE SEQUENCE [LARGE SCALE GENOMIC DNA]</scope>
</reference>
<comment type="caution">
    <text evidence="2">The sequence shown here is derived from an EMBL/GenBank/DDBJ whole genome shotgun (WGS) entry which is preliminary data.</text>
</comment>
<dbReference type="Proteomes" id="UP000287651">
    <property type="component" value="Unassembled WGS sequence"/>
</dbReference>